<evidence type="ECO:0000256" key="1">
    <source>
        <dbReference type="SAM" id="MobiDB-lite"/>
    </source>
</evidence>
<comment type="caution">
    <text evidence="2">The sequence shown here is derived from an EMBL/GenBank/DDBJ whole genome shotgun (WGS) entry which is preliminary data.</text>
</comment>
<feature type="compositionally biased region" description="Basic and acidic residues" evidence="1">
    <location>
        <begin position="195"/>
        <end position="206"/>
    </location>
</feature>
<feature type="non-terminal residue" evidence="2">
    <location>
        <position position="1"/>
    </location>
</feature>
<protein>
    <submittedName>
        <fullName evidence="2">Uncharacterized protein</fullName>
    </submittedName>
</protein>
<dbReference type="EMBL" id="JACGCM010002538">
    <property type="protein sequence ID" value="KAF6138883.1"/>
    <property type="molecule type" value="Genomic_DNA"/>
</dbReference>
<gene>
    <name evidence="2" type="ORF">GIB67_018614</name>
</gene>
<organism evidence="2 3">
    <name type="scientific">Kingdonia uniflora</name>
    <dbReference type="NCBI Taxonomy" id="39325"/>
    <lineage>
        <taxon>Eukaryota</taxon>
        <taxon>Viridiplantae</taxon>
        <taxon>Streptophyta</taxon>
        <taxon>Embryophyta</taxon>
        <taxon>Tracheophyta</taxon>
        <taxon>Spermatophyta</taxon>
        <taxon>Magnoliopsida</taxon>
        <taxon>Ranunculales</taxon>
        <taxon>Circaeasteraceae</taxon>
        <taxon>Kingdonia</taxon>
    </lineage>
</organism>
<proteinExistence type="predicted"/>
<keyword evidence="3" id="KW-1185">Reference proteome</keyword>
<sequence length="206" mass="23294">MYHGWVSSRGGEGLKVRPIEITGKVSNILVLMSCSEDEFVRTLEGKAFVRMVTIAFVIGAIGLPRSDFNWERDAPYGVCLNVLSQSPVRRERSWVMEWDANAVTEGEIGDVDGCRVENNRLLDSVYFRHLLGDSVRFPTPGGGFLVPGRVETDGALLLEQFPEIVKRLERRLCQWSCLPELSWHGGKGPLKRSGKWWEREEGNKDE</sequence>
<accession>A0A7J7L8G3</accession>
<feature type="region of interest" description="Disordered" evidence="1">
    <location>
        <begin position="187"/>
        <end position="206"/>
    </location>
</feature>
<dbReference type="Proteomes" id="UP000541444">
    <property type="component" value="Unassembled WGS sequence"/>
</dbReference>
<dbReference type="AlphaFoldDB" id="A0A7J7L8G3"/>
<evidence type="ECO:0000313" key="2">
    <source>
        <dbReference type="EMBL" id="KAF6138883.1"/>
    </source>
</evidence>
<reference evidence="2 3" key="1">
    <citation type="journal article" date="2020" name="IScience">
        <title>Genome Sequencing of the Endangered Kingdonia uniflora (Circaeasteraceae, Ranunculales) Reveals Potential Mechanisms of Evolutionary Specialization.</title>
        <authorList>
            <person name="Sun Y."/>
            <person name="Deng T."/>
            <person name="Zhang A."/>
            <person name="Moore M.J."/>
            <person name="Landis J.B."/>
            <person name="Lin N."/>
            <person name="Zhang H."/>
            <person name="Zhang X."/>
            <person name="Huang J."/>
            <person name="Zhang X."/>
            <person name="Sun H."/>
            <person name="Wang H."/>
        </authorList>
    </citation>
    <scope>NUCLEOTIDE SEQUENCE [LARGE SCALE GENOMIC DNA]</scope>
    <source>
        <strain evidence="2">TB1705</strain>
        <tissue evidence="2">Leaf</tissue>
    </source>
</reference>
<evidence type="ECO:0000313" key="3">
    <source>
        <dbReference type="Proteomes" id="UP000541444"/>
    </source>
</evidence>
<name>A0A7J7L8G3_9MAGN</name>